<dbReference type="AlphaFoldDB" id="A0A090WMP5"/>
<sequence length="108" mass="12702">MVIGEGEKMPAALIQVNYDFVKEWAKRHNIPFTTNEDIILNPPQLLERIQEEINFANANFGKWEQIKKFEITPDVWTIDAGHLTPTMKMKRKVIKQKYLSLIEKIYRG</sequence>
<dbReference type="PANTHER" id="PTHR43272:SF32">
    <property type="entry name" value="AMP-DEPENDENT SYNTHETASE_LIGASE DOMAIN-CONTAINING PROTEIN"/>
    <property type="match status" value="1"/>
</dbReference>
<evidence type="ECO:0000313" key="4">
    <source>
        <dbReference type="EMBL" id="GAL78271.1"/>
    </source>
</evidence>
<evidence type="ECO:0000256" key="1">
    <source>
        <dbReference type="ARBA" id="ARBA00022598"/>
    </source>
</evidence>
<dbReference type="SUPFAM" id="SSF56801">
    <property type="entry name" value="Acetyl-CoA synthetase-like"/>
    <property type="match status" value="1"/>
</dbReference>
<accession>A0A090WMP5</accession>
<proteinExistence type="predicted"/>
<name>A0A090WMP5_9FLAO</name>
<dbReference type="PANTHER" id="PTHR43272">
    <property type="entry name" value="LONG-CHAIN-FATTY-ACID--COA LIGASE"/>
    <property type="match status" value="1"/>
</dbReference>
<keyword evidence="3" id="KW-0443">Lipid metabolism</keyword>
<evidence type="ECO:0000313" key="5">
    <source>
        <dbReference type="Proteomes" id="UP000029643"/>
    </source>
</evidence>
<dbReference type="EMBL" id="BBNU01000002">
    <property type="protein sequence ID" value="GAL78271.1"/>
    <property type="molecule type" value="Genomic_DNA"/>
</dbReference>
<evidence type="ECO:0000256" key="3">
    <source>
        <dbReference type="ARBA" id="ARBA00023098"/>
    </source>
</evidence>
<organism evidence="4 5">
    <name type="scientific">Algibacter lectus</name>
    <dbReference type="NCBI Taxonomy" id="221126"/>
    <lineage>
        <taxon>Bacteria</taxon>
        <taxon>Pseudomonadati</taxon>
        <taxon>Bacteroidota</taxon>
        <taxon>Flavobacteriia</taxon>
        <taxon>Flavobacteriales</taxon>
        <taxon>Flavobacteriaceae</taxon>
        <taxon>Algibacter</taxon>
    </lineage>
</organism>
<dbReference type="GO" id="GO:0004467">
    <property type="term" value="F:long-chain fatty acid-CoA ligase activity"/>
    <property type="evidence" value="ECO:0007669"/>
    <property type="project" value="UniProtKB-EC"/>
</dbReference>
<evidence type="ECO:0000256" key="2">
    <source>
        <dbReference type="ARBA" id="ARBA00022832"/>
    </source>
</evidence>
<protein>
    <submittedName>
        <fullName evidence="4">Long-chain-fatty-acid-CoA ligase</fullName>
        <ecNumber evidence="4">6.2.1.3</ecNumber>
    </submittedName>
</protein>
<keyword evidence="1 4" id="KW-0436">Ligase</keyword>
<dbReference type="GO" id="GO:0016020">
    <property type="term" value="C:membrane"/>
    <property type="evidence" value="ECO:0007669"/>
    <property type="project" value="TreeGrafter"/>
</dbReference>
<dbReference type="Proteomes" id="UP000029643">
    <property type="component" value="Unassembled WGS sequence"/>
</dbReference>
<reference evidence="4 5" key="1">
    <citation type="journal article" date="2014" name="Genome Announc.">
        <title>Draft Genome Sequences of Marine Flavobacterium Algibacter lectus Strains SS8 and NR4.</title>
        <authorList>
            <person name="Takatani N."/>
            <person name="Nakanishi M."/>
            <person name="Meirelles P."/>
            <person name="Mino S."/>
            <person name="Suda W."/>
            <person name="Oshima K."/>
            <person name="Hattori M."/>
            <person name="Ohkuma M."/>
            <person name="Hosokawa M."/>
            <person name="Miyashita K."/>
            <person name="Thompson F.L."/>
            <person name="Niwa A."/>
            <person name="Sawabe T."/>
            <person name="Sawabe T."/>
        </authorList>
    </citation>
    <scope>NUCLEOTIDE SEQUENCE [LARGE SCALE GENOMIC DNA]</scope>
    <source>
        <strain evidence="5">JCM19274</strain>
    </source>
</reference>
<dbReference type="EC" id="6.2.1.3" evidence="4"/>
<keyword evidence="2" id="KW-0276">Fatty acid metabolism</keyword>
<gene>
    <name evidence="4" type="ORF">JCM19274_4770</name>
</gene>
<comment type="caution">
    <text evidence="4">The sequence shown here is derived from an EMBL/GenBank/DDBJ whole genome shotgun (WGS) entry which is preliminary data.</text>
</comment>